<protein>
    <submittedName>
        <fullName evidence="1">Uncharacterized protein</fullName>
    </submittedName>
</protein>
<proteinExistence type="predicted"/>
<gene>
    <name evidence="1" type="ORF">E2C01_002690</name>
</gene>
<accession>A0A5B7CRF2</accession>
<keyword evidence="2" id="KW-1185">Reference proteome</keyword>
<dbReference type="EMBL" id="VSRR010000099">
    <property type="protein sequence ID" value="MPC10063.1"/>
    <property type="molecule type" value="Genomic_DNA"/>
</dbReference>
<organism evidence="1 2">
    <name type="scientific">Portunus trituberculatus</name>
    <name type="common">Swimming crab</name>
    <name type="synonym">Neptunus trituberculatus</name>
    <dbReference type="NCBI Taxonomy" id="210409"/>
    <lineage>
        <taxon>Eukaryota</taxon>
        <taxon>Metazoa</taxon>
        <taxon>Ecdysozoa</taxon>
        <taxon>Arthropoda</taxon>
        <taxon>Crustacea</taxon>
        <taxon>Multicrustacea</taxon>
        <taxon>Malacostraca</taxon>
        <taxon>Eumalacostraca</taxon>
        <taxon>Eucarida</taxon>
        <taxon>Decapoda</taxon>
        <taxon>Pleocyemata</taxon>
        <taxon>Brachyura</taxon>
        <taxon>Eubrachyura</taxon>
        <taxon>Portunoidea</taxon>
        <taxon>Portunidae</taxon>
        <taxon>Portuninae</taxon>
        <taxon>Portunus</taxon>
    </lineage>
</organism>
<evidence type="ECO:0000313" key="2">
    <source>
        <dbReference type="Proteomes" id="UP000324222"/>
    </source>
</evidence>
<name>A0A5B7CRF2_PORTR</name>
<dbReference type="AlphaFoldDB" id="A0A5B7CRF2"/>
<evidence type="ECO:0000313" key="1">
    <source>
        <dbReference type="EMBL" id="MPC10063.1"/>
    </source>
</evidence>
<dbReference type="Proteomes" id="UP000324222">
    <property type="component" value="Unassembled WGS sequence"/>
</dbReference>
<sequence>MGAGMLHGACRRSISSDIRQVSSAGGSGTRRRQVRFWVVSHQSKERRGWELSTLPAEEERNAGDWVASHQSKRRRRGWELSALAAEEVRNYGDWVVLHQSKERRRSWELSALPEEEKFMEARPHQV</sequence>
<comment type="caution">
    <text evidence="1">The sequence shown here is derived from an EMBL/GenBank/DDBJ whole genome shotgun (WGS) entry which is preliminary data.</text>
</comment>
<reference evidence="1 2" key="1">
    <citation type="submission" date="2019-05" db="EMBL/GenBank/DDBJ databases">
        <title>Another draft genome of Portunus trituberculatus and its Hox gene families provides insights of decapod evolution.</title>
        <authorList>
            <person name="Jeong J.-H."/>
            <person name="Song I."/>
            <person name="Kim S."/>
            <person name="Choi T."/>
            <person name="Kim D."/>
            <person name="Ryu S."/>
            <person name="Kim W."/>
        </authorList>
    </citation>
    <scope>NUCLEOTIDE SEQUENCE [LARGE SCALE GENOMIC DNA]</scope>
    <source>
        <tissue evidence="1">Muscle</tissue>
    </source>
</reference>